<dbReference type="Proteomes" id="UP000219285">
    <property type="component" value="Chromosome"/>
</dbReference>
<protein>
    <recommendedName>
        <fullName evidence="4">Photosynthesis system II assembly factor Ycf48/Hcf136-like domain-containing protein</fullName>
    </recommendedName>
</protein>
<feature type="domain" description="Photosynthesis system II assembly factor Ycf48/Hcf136-like" evidence="4">
    <location>
        <begin position="30"/>
        <end position="102"/>
    </location>
</feature>
<dbReference type="PANTHER" id="PTHR47199:SF2">
    <property type="entry name" value="PHOTOSYSTEM II STABILITY_ASSEMBLY FACTOR HCF136, CHLOROPLASTIC"/>
    <property type="match status" value="1"/>
</dbReference>
<name>A0A6M4MHD2_9ALTE</name>
<dbReference type="PROSITE" id="PS51257">
    <property type="entry name" value="PROKAR_LIPOPROTEIN"/>
    <property type="match status" value="1"/>
</dbReference>
<evidence type="ECO:0000256" key="2">
    <source>
        <dbReference type="ARBA" id="ARBA00023276"/>
    </source>
</evidence>
<proteinExistence type="predicted"/>
<keyword evidence="6" id="KW-1185">Reference proteome</keyword>
<evidence type="ECO:0000313" key="6">
    <source>
        <dbReference type="Proteomes" id="UP000219285"/>
    </source>
</evidence>
<evidence type="ECO:0000256" key="1">
    <source>
        <dbReference type="ARBA" id="ARBA00022531"/>
    </source>
</evidence>
<accession>A0A6M4MHD2</accession>
<dbReference type="Pfam" id="PF14870">
    <property type="entry name" value="PSII_BNR"/>
    <property type="match status" value="2"/>
</dbReference>
<keyword evidence="2" id="KW-0604">Photosystem II</keyword>
<dbReference type="EMBL" id="CP052766">
    <property type="protein sequence ID" value="QJR82611.1"/>
    <property type="molecule type" value="Genomic_DNA"/>
</dbReference>
<dbReference type="GO" id="GO:0015979">
    <property type="term" value="P:photosynthesis"/>
    <property type="evidence" value="ECO:0007669"/>
    <property type="project" value="UniProtKB-KW"/>
</dbReference>
<feature type="signal peptide" evidence="3">
    <location>
        <begin position="1"/>
        <end position="19"/>
    </location>
</feature>
<sequence>MRHAIATVVAMLASFSACCEQSYIAPLAEKSVLLDVAATNFVVMVGERGHVLLSADGKTFHQADVPSTTMLTAVDIFENNVWAVGHDAVILHSADAGNTWEQQFSAPEFQRPFLDVLFFDDLHGIAVGAYGLFYRTLNGGKSWQPELHATLLPTADREYLEEIKQEDESFYEQELNSILPHINRITNIGDRLFIAGEAGLLAASEDQGKSWARFDVEYTGSFFDIKPLDEKTIMAVGLRGNIFVMRDQGNWQYVNTCSTSTLNSIFVASAEKVVALGNNGMMVALERPLPVSQSGPSADPSQCQPAAGISVTQLEGKAAILNAVTFNKHTLAVTANGIKYLHLD</sequence>
<keyword evidence="3" id="KW-0732">Signal</keyword>
<gene>
    <name evidence="5" type="ORF">CA267_018565</name>
</gene>
<organism evidence="5 6">
    <name type="scientific">Alteromonas pelagimontana</name>
    <dbReference type="NCBI Taxonomy" id="1858656"/>
    <lineage>
        <taxon>Bacteria</taxon>
        <taxon>Pseudomonadati</taxon>
        <taxon>Pseudomonadota</taxon>
        <taxon>Gammaproteobacteria</taxon>
        <taxon>Alteromonadales</taxon>
        <taxon>Alteromonadaceae</taxon>
        <taxon>Alteromonas/Salinimonas group</taxon>
        <taxon>Alteromonas</taxon>
    </lineage>
</organism>
<evidence type="ECO:0000256" key="3">
    <source>
        <dbReference type="SAM" id="SignalP"/>
    </source>
</evidence>
<dbReference type="Gene3D" id="2.130.10.10">
    <property type="entry name" value="YVTN repeat-like/Quinoprotein amine dehydrogenase"/>
    <property type="match status" value="1"/>
</dbReference>
<feature type="domain" description="Photosynthesis system II assembly factor Ycf48/Hcf136-like" evidence="4">
    <location>
        <begin position="110"/>
        <end position="249"/>
    </location>
</feature>
<dbReference type="InterPro" id="IPR028203">
    <property type="entry name" value="PSII_CF48-like_dom"/>
</dbReference>
<dbReference type="PANTHER" id="PTHR47199">
    <property type="entry name" value="PHOTOSYSTEM II STABILITY/ASSEMBLY FACTOR HCF136, CHLOROPLASTIC"/>
    <property type="match status" value="1"/>
</dbReference>
<evidence type="ECO:0000313" key="5">
    <source>
        <dbReference type="EMBL" id="QJR82611.1"/>
    </source>
</evidence>
<dbReference type="GO" id="GO:0009523">
    <property type="term" value="C:photosystem II"/>
    <property type="evidence" value="ECO:0007669"/>
    <property type="project" value="UniProtKB-KW"/>
</dbReference>
<feature type="chain" id="PRO_5028864209" description="Photosynthesis system II assembly factor Ycf48/Hcf136-like domain-containing protein" evidence="3">
    <location>
        <begin position="20"/>
        <end position="344"/>
    </location>
</feature>
<dbReference type="InterPro" id="IPR036278">
    <property type="entry name" value="Sialidase_sf"/>
</dbReference>
<dbReference type="KEGG" id="apel:CA267_018565"/>
<reference evidence="5 6" key="2">
    <citation type="submission" date="2020-04" db="EMBL/GenBank/DDBJ databases">
        <title>Complete genome sequence of Alteromonas pelagimontana 5.12T.</title>
        <authorList>
            <person name="Sinha R.K."/>
            <person name="Krishnan K.P."/>
            <person name="Kurian J.P."/>
        </authorList>
    </citation>
    <scope>NUCLEOTIDE SEQUENCE [LARGE SCALE GENOMIC DNA]</scope>
    <source>
        <strain evidence="5 6">5.12</strain>
    </source>
</reference>
<dbReference type="RefSeq" id="WP_075609408.1">
    <property type="nucleotide sequence ID" value="NZ_CP052766.1"/>
</dbReference>
<dbReference type="InterPro" id="IPR015943">
    <property type="entry name" value="WD40/YVTN_repeat-like_dom_sf"/>
</dbReference>
<keyword evidence="1" id="KW-0602">Photosynthesis</keyword>
<dbReference type="AlphaFoldDB" id="A0A6M4MHD2"/>
<evidence type="ECO:0000259" key="4">
    <source>
        <dbReference type="Pfam" id="PF14870"/>
    </source>
</evidence>
<dbReference type="OrthoDB" id="9813892at2"/>
<reference evidence="6" key="1">
    <citation type="submission" date="2014-12" db="EMBL/GenBank/DDBJ databases">
        <title>Complete genome sequence of a multi-drug resistant Klebsiella pneumoniae.</title>
        <authorList>
            <person name="Hua X."/>
            <person name="Chen Q."/>
            <person name="Li X."/>
            <person name="Feng Y."/>
            <person name="Ruan Z."/>
            <person name="Yu Y."/>
        </authorList>
    </citation>
    <scope>NUCLEOTIDE SEQUENCE [LARGE SCALE GENOMIC DNA]</scope>
    <source>
        <strain evidence="6">5.12</strain>
    </source>
</reference>
<dbReference type="SUPFAM" id="SSF50939">
    <property type="entry name" value="Sialidases"/>
    <property type="match status" value="1"/>
</dbReference>